<keyword evidence="6" id="KW-1185">Reference proteome</keyword>
<proteinExistence type="predicted"/>
<reference evidence="5 6" key="1">
    <citation type="submission" date="2022-12" db="EMBL/GenBank/DDBJ databases">
        <title>Chromosome-level genome of Tegillarca granosa.</title>
        <authorList>
            <person name="Kim J."/>
        </authorList>
    </citation>
    <scope>NUCLEOTIDE SEQUENCE [LARGE SCALE GENOMIC DNA]</scope>
    <source>
        <strain evidence="5">Teg-2019</strain>
        <tissue evidence="5">Adductor muscle</tissue>
    </source>
</reference>
<evidence type="ECO:0000259" key="4">
    <source>
        <dbReference type="Pfam" id="PF13695"/>
    </source>
</evidence>
<keyword evidence="3" id="KW-0862">Zinc</keyword>
<feature type="domain" description="3CxxC-type" evidence="4">
    <location>
        <begin position="26"/>
        <end position="95"/>
    </location>
</feature>
<keyword evidence="1" id="KW-0479">Metal-binding</keyword>
<evidence type="ECO:0000313" key="6">
    <source>
        <dbReference type="Proteomes" id="UP001217089"/>
    </source>
</evidence>
<sequence>MPGVQLRMGEFTCILLQRNRPDCNHQLKECMLAAYKQECTDCKIMTDPYKTEKLICSHCGSQACTCTDDEKMERKRNIDLAKPHRSDLCEKCKKGMPCYR</sequence>
<evidence type="ECO:0000256" key="1">
    <source>
        <dbReference type="ARBA" id="ARBA00022723"/>
    </source>
</evidence>
<protein>
    <recommendedName>
        <fullName evidence="4">3CxxC-type domain-containing protein</fullName>
    </recommendedName>
</protein>
<dbReference type="EMBL" id="JARBDR010000903">
    <property type="protein sequence ID" value="KAJ8304446.1"/>
    <property type="molecule type" value="Genomic_DNA"/>
</dbReference>
<accession>A0ABQ9EGQ1</accession>
<evidence type="ECO:0000313" key="5">
    <source>
        <dbReference type="EMBL" id="KAJ8304446.1"/>
    </source>
</evidence>
<comment type="caution">
    <text evidence="5">The sequence shown here is derived from an EMBL/GenBank/DDBJ whole genome shotgun (WGS) entry which is preliminary data.</text>
</comment>
<evidence type="ECO:0000256" key="3">
    <source>
        <dbReference type="ARBA" id="ARBA00022833"/>
    </source>
</evidence>
<keyword evidence="2" id="KW-0863">Zinc-finger</keyword>
<organism evidence="5 6">
    <name type="scientific">Tegillarca granosa</name>
    <name type="common">Malaysian cockle</name>
    <name type="synonym">Anadara granosa</name>
    <dbReference type="NCBI Taxonomy" id="220873"/>
    <lineage>
        <taxon>Eukaryota</taxon>
        <taxon>Metazoa</taxon>
        <taxon>Spiralia</taxon>
        <taxon>Lophotrochozoa</taxon>
        <taxon>Mollusca</taxon>
        <taxon>Bivalvia</taxon>
        <taxon>Autobranchia</taxon>
        <taxon>Pteriomorphia</taxon>
        <taxon>Arcoida</taxon>
        <taxon>Arcoidea</taxon>
        <taxon>Arcidae</taxon>
        <taxon>Tegillarca</taxon>
    </lineage>
</organism>
<evidence type="ECO:0000256" key="2">
    <source>
        <dbReference type="ARBA" id="ARBA00022771"/>
    </source>
</evidence>
<name>A0ABQ9EGQ1_TEGGR</name>
<gene>
    <name evidence="5" type="ORF">KUTeg_018029</name>
</gene>
<dbReference type="Pfam" id="PF13695">
    <property type="entry name" value="Zn_ribbon_3CxxC"/>
    <property type="match status" value="1"/>
</dbReference>
<dbReference type="InterPro" id="IPR027377">
    <property type="entry name" value="ZAR1/RTP1-5-like_Znf-3CxxC"/>
</dbReference>
<dbReference type="Proteomes" id="UP001217089">
    <property type="component" value="Unassembled WGS sequence"/>
</dbReference>